<reference evidence="2 3" key="1">
    <citation type="submission" date="2022-05" db="EMBL/GenBank/DDBJ databases">
        <title>Sporolactobacillus sp nov CPB3-1, isolated from tree bark (Mangifera indica L.).</title>
        <authorList>
            <person name="Phuengjayaem S."/>
            <person name="Tanasupawat S."/>
        </authorList>
    </citation>
    <scope>NUCLEOTIDE SEQUENCE [LARGE SCALE GENOMIC DNA]</scope>
    <source>
        <strain evidence="2 3">CPB3-1</strain>
    </source>
</reference>
<dbReference type="InterPro" id="IPR050126">
    <property type="entry name" value="Ap4A_hydrolase"/>
</dbReference>
<accession>A0ABT0M9W5</accession>
<feature type="domain" description="Calcineurin-like phosphoesterase" evidence="1">
    <location>
        <begin position="14"/>
        <end position="199"/>
    </location>
</feature>
<organism evidence="2 3">
    <name type="scientific">Sporolactobacillus mangiferae</name>
    <dbReference type="NCBI Taxonomy" id="2940498"/>
    <lineage>
        <taxon>Bacteria</taxon>
        <taxon>Bacillati</taxon>
        <taxon>Bacillota</taxon>
        <taxon>Bacilli</taxon>
        <taxon>Bacillales</taxon>
        <taxon>Sporolactobacillaceae</taxon>
        <taxon>Sporolactobacillus</taxon>
    </lineage>
</organism>
<protein>
    <submittedName>
        <fullName evidence="2">Metallophosphoesterase</fullName>
    </submittedName>
</protein>
<dbReference type="InterPro" id="IPR004843">
    <property type="entry name" value="Calcineurin-like_PHP"/>
</dbReference>
<dbReference type="SUPFAM" id="SSF56300">
    <property type="entry name" value="Metallo-dependent phosphatases"/>
    <property type="match status" value="1"/>
</dbReference>
<dbReference type="InterPro" id="IPR029052">
    <property type="entry name" value="Metallo-depent_PP-like"/>
</dbReference>
<evidence type="ECO:0000313" key="2">
    <source>
        <dbReference type="EMBL" id="MCL1631671.1"/>
    </source>
</evidence>
<name>A0ABT0M9W5_9BACL</name>
<dbReference type="Pfam" id="PF00149">
    <property type="entry name" value="Metallophos"/>
    <property type="match status" value="1"/>
</dbReference>
<proteinExistence type="predicted"/>
<gene>
    <name evidence="2" type="ORF">M3N64_06875</name>
</gene>
<dbReference type="PANTHER" id="PTHR42850:SF4">
    <property type="entry name" value="ZINC-DEPENDENT ENDOPOLYPHOSPHATASE"/>
    <property type="match status" value="1"/>
</dbReference>
<dbReference type="PANTHER" id="PTHR42850">
    <property type="entry name" value="METALLOPHOSPHOESTERASE"/>
    <property type="match status" value="1"/>
</dbReference>
<keyword evidence="3" id="KW-1185">Reference proteome</keyword>
<dbReference type="RefSeq" id="WP_249100112.1">
    <property type="nucleotide sequence ID" value="NZ_JAMAST010000005.1"/>
</dbReference>
<dbReference type="Gene3D" id="3.60.21.10">
    <property type="match status" value="1"/>
</dbReference>
<dbReference type="EMBL" id="JAMAST010000005">
    <property type="protein sequence ID" value="MCL1631671.1"/>
    <property type="molecule type" value="Genomic_DNA"/>
</dbReference>
<comment type="caution">
    <text evidence="2">The sequence shown here is derived from an EMBL/GenBank/DDBJ whole genome shotgun (WGS) entry which is preliminary data.</text>
</comment>
<evidence type="ECO:0000259" key="1">
    <source>
        <dbReference type="Pfam" id="PF00149"/>
    </source>
</evidence>
<sequence length="364" mass="41394">MLRIQSIALPENGRVIVISDIHGDLQLLQALLEQVHYTPDDTLIINGDLCERGPNSLGVIRFAKKLTEESNHTYITEGNCDRLIHHVFDQDPTVFEHLARNPHSIMNEWLHERGKKAGDFDSVSALSDFYRKQYGAEIDWLFSFPAALETDRYLFIHAGIEDRSDWGRTSHKSAVALPHFYTGSHQCMKTVVVGHWPVVNYRSEAVTCHNPIIDPNKRMICIDGGNQIRVDGQLNALIIHRHPQGDKITWTYVDHFHHYRSVKKDYQPPNDFVGTLNYPNYQVKLLRPCKHFSLCENINLGLKQWIKNEYLESRDDGLFASNDVSATGLAVAAHDRIAVIDDTCSGYTLVKKNGTVGWIPNSVL</sequence>
<dbReference type="Proteomes" id="UP001203004">
    <property type="component" value="Unassembled WGS sequence"/>
</dbReference>
<evidence type="ECO:0000313" key="3">
    <source>
        <dbReference type="Proteomes" id="UP001203004"/>
    </source>
</evidence>